<keyword evidence="6" id="KW-0378">Hydrolase</keyword>
<dbReference type="InterPro" id="IPR020821">
    <property type="entry name" value="ENPP1-3/EXOG-like_nuc-like"/>
</dbReference>
<evidence type="ECO:0000256" key="4">
    <source>
        <dbReference type="ARBA" id="ARBA00022723"/>
    </source>
</evidence>
<dbReference type="GO" id="GO:0003676">
    <property type="term" value="F:nucleic acid binding"/>
    <property type="evidence" value="ECO:0007669"/>
    <property type="project" value="InterPro"/>
</dbReference>
<evidence type="ECO:0000313" key="14">
    <source>
        <dbReference type="Proteomes" id="UP000308181"/>
    </source>
</evidence>
<dbReference type="InterPro" id="IPR040255">
    <property type="entry name" value="Non-specific_endonuclease"/>
</dbReference>
<dbReference type="Pfam" id="PF01223">
    <property type="entry name" value="Endonuclease_NS"/>
    <property type="match status" value="1"/>
</dbReference>
<dbReference type="InterPro" id="IPR044925">
    <property type="entry name" value="His-Me_finger_sf"/>
</dbReference>
<feature type="active site" description="Proton acceptor" evidence="8">
    <location>
        <position position="305"/>
    </location>
</feature>
<gene>
    <name evidence="13" type="ORF">FA046_05490</name>
</gene>
<evidence type="ECO:0000256" key="2">
    <source>
        <dbReference type="ARBA" id="ARBA00010052"/>
    </source>
</evidence>
<evidence type="ECO:0000256" key="7">
    <source>
        <dbReference type="ARBA" id="ARBA00022842"/>
    </source>
</evidence>
<dbReference type="InterPro" id="IPR018524">
    <property type="entry name" value="DNA/RNA_endonuclease_AS"/>
</dbReference>
<sequence>MITISACSKKSDSNSTPIIPIVTKAPPAPYTIKEDFEQGVKTSYAIADVSLKTGSWSFEDALLGKLAADVKNDNQSVRLRTGKISMNFDIDSISMIKFSHAQYGNDAVSELSLWVSSDQGLTYSQLGNSINAASKTFATDSFKVTLQKKVRFQIRKVGTTRINIDDFIFVGAGNPNIVFNAIPDVDPTTPPYTSTPAPGRGTPSGTGTDVQPTTGDNSNLLFGNPSNALADVVMKENYLIDQKYYVQSYSSTRGTANWVSWHLDETSSTNATARLDNFGAFTGLPTGFYQVQSNSYSGSGFDRGHICPSADRTSSAEANSATFLMTNMIPQAPNNNQRTWANLENYLRAEVQKGNEVYIIMGSYGKGGSGSVGSAETINNGNITVPNRVWKVAVILTKGNGDLARVDANTRVLAVDTPNENTINSDWTTYITTVDAIEKATNYNLLSSLPVALQTTLQSKIYKP</sequence>
<feature type="domain" description="DNA/RNA non-specific endonuclease/pyrophosphatase/phosphodiesterase" evidence="12">
    <location>
        <begin position="241"/>
        <end position="452"/>
    </location>
</feature>
<feature type="domain" description="ENPP1-3/EXOG-like endonuclease/phosphodiesterase" evidence="11">
    <location>
        <begin position="242"/>
        <end position="452"/>
    </location>
</feature>
<keyword evidence="5 13" id="KW-0255">Endonuclease</keyword>
<dbReference type="PANTHER" id="PTHR13966:SF5">
    <property type="entry name" value="ENDONUCLEASE G, MITOCHONDRIAL"/>
    <property type="match status" value="1"/>
</dbReference>
<evidence type="ECO:0000256" key="9">
    <source>
        <dbReference type="PIRSR" id="PIRSR640255-2"/>
    </source>
</evidence>
<dbReference type="InterPro" id="IPR044929">
    <property type="entry name" value="DNA/RNA_non-sp_Endonuclease_sf"/>
</dbReference>
<organism evidence="13 14">
    <name type="scientific">Pedobacter cryophilus</name>
    <dbReference type="NCBI Taxonomy" id="2571271"/>
    <lineage>
        <taxon>Bacteria</taxon>
        <taxon>Pseudomonadati</taxon>
        <taxon>Bacteroidota</taxon>
        <taxon>Sphingobacteriia</taxon>
        <taxon>Sphingobacteriales</taxon>
        <taxon>Sphingobacteriaceae</taxon>
        <taxon>Pedobacter</taxon>
    </lineage>
</organism>
<evidence type="ECO:0000256" key="6">
    <source>
        <dbReference type="ARBA" id="ARBA00022801"/>
    </source>
</evidence>
<feature type="binding site" evidence="9">
    <location>
        <position position="336"/>
    </location>
    <ligand>
        <name>Mg(2+)</name>
        <dbReference type="ChEBI" id="CHEBI:18420"/>
        <note>catalytic</note>
    </ligand>
</feature>
<feature type="region of interest" description="Disordered" evidence="10">
    <location>
        <begin position="187"/>
        <end position="221"/>
    </location>
</feature>
<keyword evidence="3" id="KW-0540">Nuclease</keyword>
<keyword evidence="7" id="KW-0460">Magnesium</keyword>
<dbReference type="GO" id="GO:0004519">
    <property type="term" value="F:endonuclease activity"/>
    <property type="evidence" value="ECO:0007669"/>
    <property type="project" value="UniProtKB-KW"/>
</dbReference>
<accession>A0A4U1C0Y0</accession>
<dbReference type="EMBL" id="SWBP01000002">
    <property type="protein sequence ID" value="TKB99248.1"/>
    <property type="molecule type" value="Genomic_DNA"/>
</dbReference>
<evidence type="ECO:0000259" key="12">
    <source>
        <dbReference type="SMART" id="SM00892"/>
    </source>
</evidence>
<evidence type="ECO:0000256" key="3">
    <source>
        <dbReference type="ARBA" id="ARBA00022722"/>
    </source>
</evidence>
<dbReference type="InterPro" id="IPR001604">
    <property type="entry name" value="Endo_G_ENPP1-like_dom"/>
</dbReference>
<dbReference type="PROSITE" id="PS01070">
    <property type="entry name" value="NUCLEASE_NON_SPEC"/>
    <property type="match status" value="1"/>
</dbReference>
<dbReference type="PANTHER" id="PTHR13966">
    <property type="entry name" value="ENDONUCLEASE RELATED"/>
    <property type="match status" value="1"/>
</dbReference>
<evidence type="ECO:0000256" key="8">
    <source>
        <dbReference type="PIRSR" id="PIRSR640255-1"/>
    </source>
</evidence>
<evidence type="ECO:0000313" key="13">
    <source>
        <dbReference type="EMBL" id="TKB99248.1"/>
    </source>
</evidence>
<evidence type="ECO:0000256" key="10">
    <source>
        <dbReference type="SAM" id="MobiDB-lite"/>
    </source>
</evidence>
<dbReference type="SMART" id="SM00892">
    <property type="entry name" value="Endonuclease_NS"/>
    <property type="match status" value="1"/>
</dbReference>
<comment type="similarity">
    <text evidence="2">Belongs to the DNA/RNA non-specific endonuclease family.</text>
</comment>
<keyword evidence="4 9" id="KW-0479">Metal-binding</keyword>
<reference evidence="13 14" key="1">
    <citation type="submission" date="2019-04" db="EMBL/GenBank/DDBJ databases">
        <title>Pedobacter sp. AR-3-17 sp. nov., isolated from Arctic soil.</title>
        <authorList>
            <person name="Dahal R.H."/>
            <person name="Kim D.-U."/>
        </authorList>
    </citation>
    <scope>NUCLEOTIDE SEQUENCE [LARGE SCALE GENOMIC DNA]</scope>
    <source>
        <strain evidence="13 14">AR-3-17</strain>
    </source>
</reference>
<evidence type="ECO:0000259" key="11">
    <source>
        <dbReference type="SMART" id="SM00477"/>
    </source>
</evidence>
<comment type="cofactor">
    <cofactor evidence="1">
        <name>Mg(2+)</name>
        <dbReference type="ChEBI" id="CHEBI:18420"/>
    </cofactor>
</comment>
<evidence type="ECO:0000256" key="1">
    <source>
        <dbReference type="ARBA" id="ARBA00001946"/>
    </source>
</evidence>
<dbReference type="OrthoDB" id="9811262at2"/>
<dbReference type="SMART" id="SM00477">
    <property type="entry name" value="NUC"/>
    <property type="match status" value="1"/>
</dbReference>
<comment type="caution">
    <text evidence="13">The sequence shown here is derived from an EMBL/GenBank/DDBJ whole genome shotgun (WGS) entry which is preliminary data.</text>
</comment>
<dbReference type="SUPFAM" id="SSF54060">
    <property type="entry name" value="His-Me finger endonucleases"/>
    <property type="match status" value="1"/>
</dbReference>
<dbReference type="AlphaFoldDB" id="A0A4U1C0Y0"/>
<feature type="compositionally biased region" description="Polar residues" evidence="10">
    <location>
        <begin position="203"/>
        <end position="221"/>
    </location>
</feature>
<dbReference type="Gene3D" id="3.40.570.10">
    <property type="entry name" value="Extracellular Endonuclease, subunit A"/>
    <property type="match status" value="1"/>
</dbReference>
<dbReference type="CDD" id="cd00091">
    <property type="entry name" value="NUC"/>
    <property type="match status" value="1"/>
</dbReference>
<name>A0A4U1C0Y0_9SPHI</name>
<dbReference type="GO" id="GO:0046872">
    <property type="term" value="F:metal ion binding"/>
    <property type="evidence" value="ECO:0007669"/>
    <property type="project" value="UniProtKB-KW"/>
</dbReference>
<evidence type="ECO:0000256" key="5">
    <source>
        <dbReference type="ARBA" id="ARBA00022759"/>
    </source>
</evidence>
<protein>
    <submittedName>
        <fullName evidence="13">DNA/RNA non-specific endonuclease</fullName>
    </submittedName>
</protein>
<keyword evidence="14" id="KW-1185">Reference proteome</keyword>
<proteinExistence type="inferred from homology"/>
<dbReference type="Proteomes" id="UP000308181">
    <property type="component" value="Unassembled WGS sequence"/>
</dbReference>
<dbReference type="GO" id="GO:0016787">
    <property type="term" value="F:hydrolase activity"/>
    <property type="evidence" value="ECO:0007669"/>
    <property type="project" value="UniProtKB-KW"/>
</dbReference>